<dbReference type="GO" id="GO:0008999">
    <property type="term" value="F:protein-N-terminal-alanine acetyltransferase activity"/>
    <property type="evidence" value="ECO:0007669"/>
    <property type="project" value="TreeGrafter"/>
</dbReference>
<dbReference type="InterPro" id="IPR000182">
    <property type="entry name" value="GNAT_dom"/>
</dbReference>
<dbReference type="OrthoDB" id="9801656at2"/>
<reference evidence="5 6" key="1">
    <citation type="submission" date="2018-10" db="EMBL/GenBank/DDBJ databases">
        <title>Bacillus Keqinensis sp. nov., a moderately halophilic bacterium isolated from a saline-alkaline lake.</title>
        <authorList>
            <person name="Wang H."/>
        </authorList>
    </citation>
    <scope>NUCLEOTIDE SEQUENCE [LARGE SCALE GENOMIC DNA]</scope>
    <source>
        <strain evidence="5 6">KQ-3</strain>
    </source>
</reference>
<proteinExistence type="inferred from homology"/>
<dbReference type="InterPro" id="IPR016181">
    <property type="entry name" value="Acyl_CoA_acyltransferase"/>
</dbReference>
<keyword evidence="2" id="KW-0012">Acyltransferase</keyword>
<dbReference type="PANTHER" id="PTHR43792:SF8">
    <property type="entry name" value="[RIBOSOMAL PROTEIN US5]-ALANINE N-ACETYLTRANSFERASE"/>
    <property type="match status" value="1"/>
</dbReference>
<organism evidence="5 6">
    <name type="scientific">Alteribacter keqinensis</name>
    <dbReference type="NCBI Taxonomy" id="2483800"/>
    <lineage>
        <taxon>Bacteria</taxon>
        <taxon>Bacillati</taxon>
        <taxon>Bacillota</taxon>
        <taxon>Bacilli</taxon>
        <taxon>Bacillales</taxon>
        <taxon>Bacillaceae</taxon>
        <taxon>Alteribacter</taxon>
    </lineage>
</organism>
<gene>
    <name evidence="5" type="ORF">EBO34_17610</name>
</gene>
<dbReference type="Proteomes" id="UP000278746">
    <property type="component" value="Unassembled WGS sequence"/>
</dbReference>
<keyword evidence="1 5" id="KW-0808">Transferase</keyword>
<dbReference type="SUPFAM" id="SSF55729">
    <property type="entry name" value="Acyl-CoA N-acyltransferases (Nat)"/>
    <property type="match status" value="1"/>
</dbReference>
<dbReference type="AlphaFoldDB" id="A0A3M7TNN9"/>
<comment type="caution">
    <text evidence="5">The sequence shown here is derived from an EMBL/GenBank/DDBJ whole genome shotgun (WGS) entry which is preliminary data.</text>
</comment>
<dbReference type="PROSITE" id="PS51186">
    <property type="entry name" value="GNAT"/>
    <property type="match status" value="1"/>
</dbReference>
<dbReference type="Gene3D" id="3.40.630.30">
    <property type="match status" value="1"/>
</dbReference>
<evidence type="ECO:0000313" key="5">
    <source>
        <dbReference type="EMBL" id="RNA67008.1"/>
    </source>
</evidence>
<sequence>MPIHLEPLNQKDAGPLLQFELENRAYFEQSVPSRGNSFYHSDTFRSRLETRLREQAMGQALYYLIKDSTGTILGRINVTDIEEGRGHLGYRIGESHTGKGVAKDALKLLIGNLKEKHITELHAKTTKDNTASRKVLEKNGFREVETNKETVELNGQKLTFVCYTRILEGGAE</sequence>
<accession>A0A3M7TNN9</accession>
<evidence type="ECO:0000256" key="1">
    <source>
        <dbReference type="ARBA" id="ARBA00022679"/>
    </source>
</evidence>
<evidence type="ECO:0000313" key="6">
    <source>
        <dbReference type="Proteomes" id="UP000278746"/>
    </source>
</evidence>
<evidence type="ECO:0000256" key="2">
    <source>
        <dbReference type="ARBA" id="ARBA00023315"/>
    </source>
</evidence>
<dbReference type="InterPro" id="IPR051531">
    <property type="entry name" value="N-acetyltransferase"/>
</dbReference>
<comment type="similarity">
    <text evidence="3">Belongs to the acetyltransferase family. RimJ subfamily.</text>
</comment>
<protein>
    <submittedName>
        <fullName evidence="5">N-acetyltransferase</fullName>
    </submittedName>
</protein>
<dbReference type="EMBL" id="RHIB01000003">
    <property type="protein sequence ID" value="RNA67008.1"/>
    <property type="molecule type" value="Genomic_DNA"/>
</dbReference>
<feature type="domain" description="N-acetyltransferase" evidence="4">
    <location>
        <begin position="3"/>
        <end position="159"/>
    </location>
</feature>
<name>A0A3M7TNN9_9BACI</name>
<evidence type="ECO:0000259" key="4">
    <source>
        <dbReference type="PROSITE" id="PS51186"/>
    </source>
</evidence>
<dbReference type="RefSeq" id="WP_122901018.1">
    <property type="nucleotide sequence ID" value="NZ_RHIB01000003.1"/>
</dbReference>
<keyword evidence="6" id="KW-1185">Reference proteome</keyword>
<dbReference type="GO" id="GO:0005737">
    <property type="term" value="C:cytoplasm"/>
    <property type="evidence" value="ECO:0007669"/>
    <property type="project" value="TreeGrafter"/>
</dbReference>
<dbReference type="PANTHER" id="PTHR43792">
    <property type="entry name" value="GNAT FAMILY, PUTATIVE (AFU_ORTHOLOGUE AFUA_3G00765)-RELATED-RELATED"/>
    <property type="match status" value="1"/>
</dbReference>
<evidence type="ECO:0000256" key="3">
    <source>
        <dbReference type="ARBA" id="ARBA00038502"/>
    </source>
</evidence>
<dbReference type="Pfam" id="PF13302">
    <property type="entry name" value="Acetyltransf_3"/>
    <property type="match status" value="1"/>
</dbReference>